<evidence type="ECO:0000313" key="3">
    <source>
        <dbReference type="Proteomes" id="UP001500630"/>
    </source>
</evidence>
<gene>
    <name evidence="2" type="ORF">GCM10022419_133640</name>
</gene>
<accession>A0ABP7A5N5</accession>
<feature type="compositionally biased region" description="Basic residues" evidence="1">
    <location>
        <begin position="151"/>
        <end position="165"/>
    </location>
</feature>
<feature type="region of interest" description="Disordered" evidence="1">
    <location>
        <begin position="138"/>
        <end position="173"/>
    </location>
</feature>
<dbReference type="RefSeq" id="WP_345580659.1">
    <property type="nucleotide sequence ID" value="NZ_BAABDQ010000078.1"/>
</dbReference>
<reference evidence="3" key="1">
    <citation type="journal article" date="2019" name="Int. J. Syst. Evol. Microbiol.">
        <title>The Global Catalogue of Microorganisms (GCM) 10K type strain sequencing project: providing services to taxonomists for standard genome sequencing and annotation.</title>
        <authorList>
            <consortium name="The Broad Institute Genomics Platform"/>
            <consortium name="The Broad Institute Genome Sequencing Center for Infectious Disease"/>
            <person name="Wu L."/>
            <person name="Ma J."/>
        </authorList>
    </citation>
    <scope>NUCLEOTIDE SEQUENCE [LARGE SCALE GENOMIC DNA]</scope>
    <source>
        <strain evidence="3">JCM 17326</strain>
    </source>
</reference>
<dbReference type="Proteomes" id="UP001500630">
    <property type="component" value="Unassembled WGS sequence"/>
</dbReference>
<dbReference type="EMBL" id="BAABDQ010000078">
    <property type="protein sequence ID" value="GAA3625344.1"/>
    <property type="molecule type" value="Genomic_DNA"/>
</dbReference>
<sequence>MYSFRRLAVAGFFGKWTAGAWEYGPRLDYSVPGLVPVGDAAKAGDYTLAKQRLLEYCRSRPAIEAGGFTHTTWPGALELTPSYIWTLGTGEVYVKTVAVGPGTTTVTADVTGTITSGKSGFFLMSRYKDAIIASVNSGHRQVAHGGERPRRADRHGRHRAHRRHRPDGQRGYD</sequence>
<protein>
    <submittedName>
        <fullName evidence="2">Uncharacterized protein</fullName>
    </submittedName>
</protein>
<keyword evidence="3" id="KW-1185">Reference proteome</keyword>
<name>A0ABP7A5N5_9ACTN</name>
<comment type="caution">
    <text evidence="2">The sequence shown here is derived from an EMBL/GenBank/DDBJ whole genome shotgun (WGS) entry which is preliminary data.</text>
</comment>
<organism evidence="2 3">
    <name type="scientific">Nonomuraea rosea</name>
    <dbReference type="NCBI Taxonomy" id="638574"/>
    <lineage>
        <taxon>Bacteria</taxon>
        <taxon>Bacillati</taxon>
        <taxon>Actinomycetota</taxon>
        <taxon>Actinomycetes</taxon>
        <taxon>Streptosporangiales</taxon>
        <taxon>Streptosporangiaceae</taxon>
        <taxon>Nonomuraea</taxon>
    </lineage>
</organism>
<evidence type="ECO:0000313" key="2">
    <source>
        <dbReference type="EMBL" id="GAA3625344.1"/>
    </source>
</evidence>
<proteinExistence type="predicted"/>
<evidence type="ECO:0000256" key="1">
    <source>
        <dbReference type="SAM" id="MobiDB-lite"/>
    </source>
</evidence>